<gene>
    <name evidence="2" type="ORF">CP982_07290</name>
    <name evidence="1" type="ORF">FHS40_007400</name>
</gene>
<protein>
    <submittedName>
        <fullName evidence="2">Phage tail protein</fullName>
    </submittedName>
</protein>
<dbReference type="RefSeq" id="WP_150509738.1">
    <property type="nucleotide sequence ID" value="NZ_BMSQ01000020.1"/>
</dbReference>
<dbReference type="Proteomes" id="UP000326505">
    <property type="component" value="Chromosome"/>
</dbReference>
<evidence type="ECO:0000313" key="3">
    <source>
        <dbReference type="Proteomes" id="UP000326505"/>
    </source>
</evidence>
<evidence type="ECO:0000313" key="2">
    <source>
        <dbReference type="EMBL" id="QEV58537.1"/>
    </source>
</evidence>
<dbReference type="InterPro" id="IPR058154">
    <property type="entry name" value="Bxb1_TTP-like"/>
</dbReference>
<dbReference type="KEGG" id="sspb:CP982_07290"/>
<name>A0A5P2X0J5_STRST</name>
<keyword evidence="4" id="KW-1185">Reference proteome</keyword>
<dbReference type="Proteomes" id="UP000549009">
    <property type="component" value="Unassembled WGS sequence"/>
</dbReference>
<reference evidence="2 3" key="1">
    <citation type="submission" date="2017-09" db="EMBL/GenBank/DDBJ databases">
        <authorList>
            <person name="Lee N."/>
            <person name="Cho B.-K."/>
        </authorList>
    </citation>
    <scope>NUCLEOTIDE SEQUENCE [LARGE SCALE GENOMIC DNA]</scope>
    <source>
        <strain evidence="2 3">ATCC 27465</strain>
    </source>
</reference>
<dbReference type="EMBL" id="JACHJD010000018">
    <property type="protein sequence ID" value="MBB5108279.1"/>
    <property type="molecule type" value="Genomic_DNA"/>
</dbReference>
<proteinExistence type="predicted"/>
<evidence type="ECO:0000313" key="4">
    <source>
        <dbReference type="Proteomes" id="UP000549009"/>
    </source>
</evidence>
<organism evidence="2 3">
    <name type="scientific">Streptomyces spectabilis</name>
    <dbReference type="NCBI Taxonomy" id="68270"/>
    <lineage>
        <taxon>Bacteria</taxon>
        <taxon>Bacillati</taxon>
        <taxon>Actinomycetota</taxon>
        <taxon>Actinomycetes</taxon>
        <taxon>Kitasatosporales</taxon>
        <taxon>Streptomycetaceae</taxon>
        <taxon>Streptomyces</taxon>
    </lineage>
</organism>
<accession>A0A5P2X0J5</accession>
<dbReference type="Pfam" id="PF25681">
    <property type="entry name" value="Phage_TTP_17"/>
    <property type="match status" value="1"/>
</dbReference>
<dbReference type="EMBL" id="CP023690">
    <property type="protein sequence ID" value="QEV58537.1"/>
    <property type="molecule type" value="Genomic_DNA"/>
</dbReference>
<evidence type="ECO:0000313" key="1">
    <source>
        <dbReference type="EMBL" id="MBB5108279.1"/>
    </source>
</evidence>
<reference evidence="1 4" key="2">
    <citation type="submission" date="2020-08" db="EMBL/GenBank/DDBJ databases">
        <title>Genomic Encyclopedia of Type Strains, Phase III (KMG-III): the genomes of soil and plant-associated and newly described type strains.</title>
        <authorList>
            <person name="Whitman W."/>
        </authorList>
    </citation>
    <scope>NUCLEOTIDE SEQUENCE [LARGE SCALE GENOMIC DNA]</scope>
    <source>
        <strain evidence="1 4">CECT 3146</strain>
    </source>
</reference>
<sequence length="194" mass="21104">MVNITRAADLMEVGANGGGWTAPLGTSSPGDPLVQPMPPWAPLGGISDDGLVQGFDEDSQEYTPWGYTSPIRTTITKSLRTFKITAWETARTTVRSLHYRASLADLEPVSGLTTFAETASPNPDRRSFWFVVFDGETSLSFYVPAGEISDRSDVTHKQDEMAGFEWTITAYPDEAGNTVYHADRVPATADYTGS</sequence>
<dbReference type="OrthoDB" id="4216991at2"/>
<dbReference type="AlphaFoldDB" id="A0A5P2X0J5"/>